<feature type="transmembrane region" description="Helical" evidence="1">
    <location>
        <begin position="27"/>
        <end position="45"/>
    </location>
</feature>
<dbReference type="EMBL" id="CP097218">
    <property type="protein sequence ID" value="UQN30543.1"/>
    <property type="molecule type" value="Genomic_DNA"/>
</dbReference>
<dbReference type="Proteomes" id="UP001055868">
    <property type="component" value="Chromosome"/>
</dbReference>
<proteinExistence type="predicted"/>
<keyword evidence="1" id="KW-0472">Membrane</keyword>
<evidence type="ECO:0000256" key="1">
    <source>
        <dbReference type="SAM" id="Phobius"/>
    </source>
</evidence>
<name>A0ABY4N7L0_9MICO</name>
<evidence type="ECO:0000313" key="2">
    <source>
        <dbReference type="EMBL" id="UQN30543.1"/>
    </source>
</evidence>
<sequence length="46" mass="4904">MELGRGPRFDKDSNDLADFLAKGGVKIALFIILAVFVGSLLLGVIL</sequence>
<keyword evidence="3" id="KW-1185">Reference proteome</keyword>
<accession>A0ABY4N7L0</accession>
<keyword evidence="1" id="KW-0812">Transmembrane</keyword>
<gene>
    <name evidence="2" type="ORF">M4486_04320</name>
</gene>
<evidence type="ECO:0000313" key="3">
    <source>
        <dbReference type="Proteomes" id="UP001055868"/>
    </source>
</evidence>
<protein>
    <submittedName>
        <fullName evidence="2">Uncharacterized protein</fullName>
    </submittedName>
</protein>
<keyword evidence="1" id="KW-1133">Transmembrane helix</keyword>
<reference evidence="2" key="1">
    <citation type="submission" date="2022-05" db="EMBL/GenBank/DDBJ databases">
        <title>Genomic analysis of Brachybacterium sp. CBA3104.</title>
        <authorList>
            <person name="Roh S.W."/>
            <person name="Kim Y.B."/>
            <person name="Kim Y."/>
        </authorList>
    </citation>
    <scope>NUCLEOTIDE SEQUENCE</scope>
    <source>
        <strain evidence="2">CBA3104</strain>
    </source>
</reference>
<dbReference type="RefSeq" id="WP_249479931.1">
    <property type="nucleotide sequence ID" value="NZ_CP097218.1"/>
</dbReference>
<organism evidence="2 3">
    <name type="scientific">Brachybacterium kimchii</name>
    <dbReference type="NCBI Taxonomy" id="2942909"/>
    <lineage>
        <taxon>Bacteria</taxon>
        <taxon>Bacillati</taxon>
        <taxon>Actinomycetota</taxon>
        <taxon>Actinomycetes</taxon>
        <taxon>Micrococcales</taxon>
        <taxon>Dermabacteraceae</taxon>
        <taxon>Brachybacterium</taxon>
    </lineage>
</organism>